<dbReference type="PROSITE" id="PS50026">
    <property type="entry name" value="EGF_3"/>
    <property type="match status" value="3"/>
</dbReference>
<dbReference type="Gene3D" id="3.50.4.10">
    <property type="entry name" value="Hepatocyte Growth Factor"/>
    <property type="match status" value="4"/>
</dbReference>
<evidence type="ECO:0000259" key="7">
    <source>
        <dbReference type="PROSITE" id="PS50923"/>
    </source>
</evidence>
<dbReference type="Gene3D" id="2.10.70.10">
    <property type="entry name" value="Complement Module, domain 1"/>
    <property type="match status" value="2"/>
</dbReference>
<dbReference type="SMART" id="SM00181">
    <property type="entry name" value="EGF"/>
    <property type="match status" value="3"/>
</dbReference>
<dbReference type="CDD" id="cd00054">
    <property type="entry name" value="EGF_CA"/>
    <property type="match status" value="1"/>
</dbReference>
<dbReference type="InterPro" id="IPR035976">
    <property type="entry name" value="Sushi/SCR/CCP_sf"/>
</dbReference>
<comment type="caution">
    <text evidence="5">Lacks conserved residue(s) required for the propagation of feature annotation.</text>
</comment>
<dbReference type="InterPro" id="IPR018097">
    <property type="entry name" value="EGF_Ca-bd_CS"/>
</dbReference>
<evidence type="ECO:0008006" key="10">
    <source>
        <dbReference type="Google" id="ProtNLM"/>
    </source>
</evidence>
<keyword evidence="4" id="KW-1015">Disulfide bond</keyword>
<dbReference type="InterPro" id="IPR000436">
    <property type="entry name" value="Sushi_SCR_CCP_dom"/>
</dbReference>
<dbReference type="InterPro" id="IPR049883">
    <property type="entry name" value="NOTCH1_EGF-like"/>
</dbReference>
<dbReference type="Gene3D" id="2.10.25.10">
    <property type="entry name" value="Laminin"/>
    <property type="match status" value="3"/>
</dbReference>
<evidence type="ECO:0000256" key="3">
    <source>
        <dbReference type="ARBA" id="ARBA00022737"/>
    </source>
</evidence>
<dbReference type="PROSITE" id="PS00010">
    <property type="entry name" value="ASX_HYDROXYL"/>
    <property type="match status" value="3"/>
</dbReference>
<proteinExistence type="predicted"/>
<dbReference type="SMART" id="SM00223">
    <property type="entry name" value="APPLE"/>
    <property type="match status" value="1"/>
</dbReference>
<dbReference type="SUPFAM" id="SSF57414">
    <property type="entry name" value="Hairpin loop containing domain-like"/>
    <property type="match status" value="1"/>
</dbReference>
<dbReference type="PROSITE" id="PS01187">
    <property type="entry name" value="EGF_CA"/>
    <property type="match status" value="2"/>
</dbReference>
<dbReference type="Pfam" id="PF00084">
    <property type="entry name" value="Sushi"/>
    <property type="match status" value="2"/>
</dbReference>
<feature type="domain" description="EGF-like" evidence="6">
    <location>
        <begin position="52"/>
        <end position="91"/>
    </location>
</feature>
<dbReference type="PROSITE" id="PS50923">
    <property type="entry name" value="SUSHI"/>
    <property type="match status" value="2"/>
</dbReference>
<dbReference type="PhylomeDB" id="A0A0G4GGC1"/>
<keyword evidence="2" id="KW-0732">Signal</keyword>
<dbReference type="InterPro" id="IPR001881">
    <property type="entry name" value="EGF-like_Ca-bd_dom"/>
</dbReference>
<feature type="domain" description="Apple" evidence="8">
    <location>
        <begin position="573"/>
        <end position="641"/>
    </location>
</feature>
<dbReference type="SMART" id="SM00032">
    <property type="entry name" value="CCP"/>
    <property type="match status" value="3"/>
</dbReference>
<dbReference type="Pfam" id="PF00024">
    <property type="entry name" value="PAN_1"/>
    <property type="match status" value="2"/>
</dbReference>
<gene>
    <name evidence="9" type="ORF">Cvel_21770</name>
</gene>
<feature type="domain" description="EGF-like" evidence="6">
    <location>
        <begin position="439"/>
        <end position="477"/>
    </location>
</feature>
<dbReference type="SUPFAM" id="SSF57535">
    <property type="entry name" value="Complement control module/SCR domain"/>
    <property type="match status" value="2"/>
</dbReference>
<name>A0A0G4GGC1_9ALVE</name>
<dbReference type="PANTHER" id="PTHR24039">
    <property type="entry name" value="FIBRILLIN-RELATED"/>
    <property type="match status" value="1"/>
</dbReference>
<accession>A0A0G4GGC1</accession>
<feature type="domain" description="Sushi" evidence="7">
    <location>
        <begin position="227"/>
        <end position="301"/>
    </location>
</feature>
<dbReference type="InterPro" id="IPR003609">
    <property type="entry name" value="Pan_app"/>
</dbReference>
<protein>
    <recommendedName>
        <fullName evidence="10">EGF-like domain-containing protein</fullName>
    </recommendedName>
</protein>
<dbReference type="GO" id="GO:0005576">
    <property type="term" value="C:extracellular region"/>
    <property type="evidence" value="ECO:0007669"/>
    <property type="project" value="InterPro"/>
</dbReference>
<keyword evidence="1 5" id="KW-0245">EGF-like domain</keyword>
<evidence type="ECO:0000256" key="2">
    <source>
        <dbReference type="ARBA" id="ARBA00022729"/>
    </source>
</evidence>
<organism evidence="9">
    <name type="scientific">Chromera velia CCMP2878</name>
    <dbReference type="NCBI Taxonomy" id="1169474"/>
    <lineage>
        <taxon>Eukaryota</taxon>
        <taxon>Sar</taxon>
        <taxon>Alveolata</taxon>
        <taxon>Colpodellida</taxon>
        <taxon>Chromeraceae</taxon>
        <taxon>Chromera</taxon>
    </lineage>
</organism>
<feature type="domain" description="Apple" evidence="8">
    <location>
        <begin position="1"/>
        <end position="56"/>
    </location>
</feature>
<dbReference type="InterPro" id="IPR000742">
    <property type="entry name" value="EGF"/>
</dbReference>
<dbReference type="FunFam" id="2.10.25.10:FF:000038">
    <property type="entry name" value="Fibrillin 2"/>
    <property type="match status" value="1"/>
</dbReference>
<dbReference type="AlphaFoldDB" id="A0A0G4GGC1"/>
<dbReference type="PANTHER" id="PTHR24039:SF53">
    <property type="entry name" value="EGF-LIKE DOMAIN-CONTAINING PROTEIN"/>
    <property type="match status" value="1"/>
</dbReference>
<evidence type="ECO:0000256" key="5">
    <source>
        <dbReference type="PROSITE-ProRule" id="PRU00076"/>
    </source>
</evidence>
<evidence type="ECO:0000256" key="1">
    <source>
        <dbReference type="ARBA" id="ARBA00022536"/>
    </source>
</evidence>
<dbReference type="GO" id="GO:0005509">
    <property type="term" value="F:calcium ion binding"/>
    <property type="evidence" value="ECO:0007669"/>
    <property type="project" value="InterPro"/>
</dbReference>
<dbReference type="PROSITE" id="PS50948">
    <property type="entry name" value="PAN"/>
    <property type="match status" value="2"/>
</dbReference>
<reference evidence="9" key="1">
    <citation type="submission" date="2014-11" db="EMBL/GenBank/DDBJ databases">
        <authorList>
            <person name="Otto D Thomas"/>
            <person name="Naeem Raeece"/>
        </authorList>
    </citation>
    <scope>NUCLEOTIDE SEQUENCE</scope>
</reference>
<dbReference type="EMBL" id="CDMZ01001183">
    <property type="protein sequence ID" value="CEM28667.1"/>
    <property type="molecule type" value="Genomic_DNA"/>
</dbReference>
<feature type="domain" description="EGF-like" evidence="6">
    <location>
        <begin position="178"/>
        <end position="225"/>
    </location>
</feature>
<feature type="domain" description="Sushi" evidence="7">
    <location>
        <begin position="302"/>
        <end position="376"/>
    </location>
</feature>
<sequence>MTSAIECNNLCANTASCEYFAYDKSTQICSLHTNNTATSTVAASIAGPGLCDRDECALNIDNCDPGANCMNTIGSFYCNCTMGYTATTGCEACFDPGVYIPDVAGALVDYVGPNDVAPTHQECQARCTATPGCWYFTWWDYNYGGAWKGRCLLQEDNHYSERLAGVPWRHVAGGKFCDNDECSDPAFPHNCDAVANCRNTVASFLCACPATGWYDMSNNTGVNCTTVSCNQATDPDPNALSAEVIRTDSSQTGNTTDTATFTYSCNNGYQLVGSSTTTFTCTGTALGASAWQGGTVPACTAVSCHEVNDPDPNALTAEVVRTDNSQTGTTTDLATFTYSCNNGYHLVGSPATNFTCTGTALGASAWQGGTVPTCTAVSCNEASDPQPNTLGAQVIRTDSGQAGTTTQSTNFAFSCNNGYQLDSSGRVSFTCTGTAYSSYINECSGGTHDCAYGASCTNTASSFTCACNKSPGLRTLENLNGTACIGCIEHGRYIHPANPGDAFDYFDTVAECQQWYDKDTSCNFFSYASADWGGGANPAWNKRCTLQYSGTPTGTGLSGDPYGRMSGPKFCECYDIGRSISENVLSTTGSVDTAVECNWNCHNAATCEFFSYDVASLSCTLHTVNTSTSAQDSVVSGPKDCSECP</sequence>
<evidence type="ECO:0000313" key="9">
    <source>
        <dbReference type="EMBL" id="CEM28667.1"/>
    </source>
</evidence>
<dbReference type="InterPro" id="IPR000152">
    <property type="entry name" value="EGF-type_Asp/Asn_hydroxyl_site"/>
</dbReference>
<dbReference type="Pfam" id="PF07645">
    <property type="entry name" value="EGF_CA"/>
    <property type="match status" value="3"/>
</dbReference>
<evidence type="ECO:0000256" key="4">
    <source>
        <dbReference type="ARBA" id="ARBA00023157"/>
    </source>
</evidence>
<evidence type="ECO:0000259" key="8">
    <source>
        <dbReference type="PROSITE" id="PS50948"/>
    </source>
</evidence>
<dbReference type="SMART" id="SM00179">
    <property type="entry name" value="EGF_CA"/>
    <property type="match status" value="3"/>
</dbReference>
<dbReference type="Pfam" id="PF14295">
    <property type="entry name" value="PAN_4"/>
    <property type="match status" value="2"/>
</dbReference>
<dbReference type="InterPro" id="IPR000177">
    <property type="entry name" value="Apple"/>
</dbReference>
<keyword evidence="3" id="KW-0677">Repeat</keyword>
<dbReference type="VEuPathDB" id="CryptoDB:Cvel_21770"/>
<evidence type="ECO:0000259" key="6">
    <source>
        <dbReference type="PROSITE" id="PS50026"/>
    </source>
</evidence>
<dbReference type="GO" id="GO:0006508">
    <property type="term" value="P:proteolysis"/>
    <property type="evidence" value="ECO:0007669"/>
    <property type="project" value="InterPro"/>
</dbReference>
<dbReference type="SUPFAM" id="SSF57196">
    <property type="entry name" value="EGF/Laminin"/>
    <property type="match status" value="1"/>
</dbReference>